<evidence type="ECO:0000256" key="4">
    <source>
        <dbReference type="ARBA" id="ARBA00007495"/>
    </source>
</evidence>
<dbReference type="PROSITE" id="PS51760">
    <property type="entry name" value="GH10_2"/>
    <property type="match status" value="1"/>
</dbReference>
<proteinExistence type="inferred from homology"/>
<dbReference type="InterPro" id="IPR044846">
    <property type="entry name" value="GH10"/>
</dbReference>
<dbReference type="EMBL" id="VFLP01000047">
    <property type="protein sequence ID" value="TRX91275.1"/>
    <property type="molecule type" value="Genomic_DNA"/>
</dbReference>
<dbReference type="EC" id="3.2.1.8" evidence="11"/>
<dbReference type="SUPFAM" id="SSF51445">
    <property type="entry name" value="(Trans)glycosidases"/>
    <property type="match status" value="1"/>
</dbReference>
<comment type="subcellular location">
    <subcellularLocation>
        <location evidence="2">Secreted</location>
    </subcellularLocation>
</comment>
<dbReference type="PANTHER" id="PTHR31490">
    <property type="entry name" value="GLYCOSYL HYDROLASE"/>
    <property type="match status" value="1"/>
</dbReference>
<protein>
    <recommendedName>
        <fullName evidence="11">Beta-xylanase</fullName>
        <ecNumber evidence="11">3.2.1.8</ecNumber>
    </recommendedName>
</protein>
<organism evidence="14 15">
    <name type="scientific">Xylaria flabelliformis</name>
    <dbReference type="NCBI Taxonomy" id="2512241"/>
    <lineage>
        <taxon>Eukaryota</taxon>
        <taxon>Fungi</taxon>
        <taxon>Dikarya</taxon>
        <taxon>Ascomycota</taxon>
        <taxon>Pezizomycotina</taxon>
        <taxon>Sordariomycetes</taxon>
        <taxon>Xylariomycetidae</taxon>
        <taxon>Xylariales</taxon>
        <taxon>Xylariaceae</taxon>
        <taxon>Xylaria</taxon>
    </lineage>
</organism>
<sequence length="478" mass="49897">MAIQPDLAGQFLSKSARGSANNGKPSEIILAQESPTGKSAGRFVPKKAQFELAKCLCDGPVRNGLGLAALLILPGASAQLNKLAKAAGKLYFGSATDNGELTDTAYVNILKNTDEFGQITPGNGQKWQYTEPSQGQFSYTSGDQIADLAATNGQLLRCHTLVWYSQLPSWVSSGTWTADTLTSVINTHISNVVGHYKGKCYAWDVVNEGLNDDGTYRANVFYNVLGDSYFALAFKAAAAADPAAKLYYNDYNIEGTGAKQASVVKIIGLVKNAGAKINGIGMQGHLIVGSAPSQSSLQSAMESYVAAGVTEVAYTELDIRFSSLPSTASGLAQQATDYATVTKACLAEKACIGITIWDYTDKYSWIPNTFPGQGDALLYDANLSKKPAWTAVSSVLAAAAAAATGGSGGTSTTTTKVATTTTTTLVTTTKTSSTTGPTTTSCTAQKYAQCGGKGWTGCTVCAAGTTCQVGNDYYSQCL</sequence>
<dbReference type="InterPro" id="IPR000254">
    <property type="entry name" value="CBD"/>
</dbReference>
<dbReference type="InterPro" id="IPR001000">
    <property type="entry name" value="GH10_dom"/>
</dbReference>
<dbReference type="PROSITE" id="PS00562">
    <property type="entry name" value="CBM1_1"/>
    <property type="match status" value="1"/>
</dbReference>
<dbReference type="SMART" id="SM00236">
    <property type="entry name" value="fCBD"/>
    <property type="match status" value="1"/>
</dbReference>
<evidence type="ECO:0000259" key="12">
    <source>
        <dbReference type="PROSITE" id="PS51164"/>
    </source>
</evidence>
<keyword evidence="15" id="KW-1185">Reference proteome</keyword>
<keyword evidence="8 11" id="KW-0378">Hydrolase</keyword>
<evidence type="ECO:0000256" key="7">
    <source>
        <dbReference type="ARBA" id="ARBA00022729"/>
    </source>
</evidence>
<evidence type="ECO:0000313" key="15">
    <source>
        <dbReference type="Proteomes" id="UP000319160"/>
    </source>
</evidence>
<dbReference type="GO" id="GO:0045493">
    <property type="term" value="P:xylan catabolic process"/>
    <property type="evidence" value="ECO:0007669"/>
    <property type="project" value="UniProtKB-KW"/>
</dbReference>
<keyword evidence="11" id="KW-0326">Glycosidase</keyword>
<keyword evidence="5" id="KW-0964">Secreted</keyword>
<evidence type="ECO:0000256" key="1">
    <source>
        <dbReference type="ARBA" id="ARBA00000681"/>
    </source>
</evidence>
<feature type="domain" description="GH10" evidence="13">
    <location>
        <begin position="77"/>
        <end position="395"/>
    </location>
</feature>
<evidence type="ECO:0000256" key="6">
    <source>
        <dbReference type="ARBA" id="ARBA00022651"/>
    </source>
</evidence>
<dbReference type="GO" id="GO:0005576">
    <property type="term" value="C:extracellular region"/>
    <property type="evidence" value="ECO:0007669"/>
    <property type="project" value="UniProtKB-SubCell"/>
</dbReference>
<evidence type="ECO:0000256" key="2">
    <source>
        <dbReference type="ARBA" id="ARBA00004613"/>
    </source>
</evidence>
<dbReference type="Gene3D" id="3.20.20.80">
    <property type="entry name" value="Glycosidases"/>
    <property type="match status" value="1"/>
</dbReference>
<dbReference type="SUPFAM" id="SSF57180">
    <property type="entry name" value="Cellulose-binding domain"/>
    <property type="match status" value="1"/>
</dbReference>
<dbReference type="InterPro" id="IPR035971">
    <property type="entry name" value="CBD_sf"/>
</dbReference>
<dbReference type="PANTHER" id="PTHR31490:SF35">
    <property type="entry name" value="ENDO-1,4-BETA-XYLANASE"/>
    <property type="match status" value="1"/>
</dbReference>
<dbReference type="GO" id="GO:0031176">
    <property type="term" value="F:endo-1,4-beta-xylanase activity"/>
    <property type="evidence" value="ECO:0007669"/>
    <property type="project" value="UniProtKB-EC"/>
</dbReference>
<evidence type="ECO:0000256" key="8">
    <source>
        <dbReference type="ARBA" id="ARBA00022801"/>
    </source>
</evidence>
<dbReference type="GO" id="GO:0030248">
    <property type="term" value="F:cellulose binding"/>
    <property type="evidence" value="ECO:0007669"/>
    <property type="project" value="InterPro"/>
</dbReference>
<dbReference type="InterPro" id="IPR017853">
    <property type="entry name" value="GH"/>
</dbReference>
<comment type="catalytic activity">
    <reaction evidence="1 11">
        <text>Endohydrolysis of (1-&gt;4)-beta-D-xylosidic linkages in xylans.</text>
        <dbReference type="EC" id="3.2.1.8"/>
    </reaction>
</comment>
<comment type="similarity">
    <text evidence="4 11">Belongs to the glycosyl hydrolase 10 (cellulase F) family.</text>
</comment>
<dbReference type="SMART" id="SM00633">
    <property type="entry name" value="Glyco_10"/>
    <property type="match status" value="1"/>
</dbReference>
<evidence type="ECO:0000313" key="14">
    <source>
        <dbReference type="EMBL" id="TRX91275.1"/>
    </source>
</evidence>
<gene>
    <name evidence="14" type="ORF">FHL15_007880</name>
</gene>
<dbReference type="PROSITE" id="PS51164">
    <property type="entry name" value="CBM1_2"/>
    <property type="match status" value="1"/>
</dbReference>
<dbReference type="PRINTS" id="PR00134">
    <property type="entry name" value="GLHYDRLASE10"/>
</dbReference>
<reference evidence="15" key="1">
    <citation type="submission" date="2019-06" db="EMBL/GenBank/DDBJ databases">
        <title>Draft genome sequence of the griseofulvin-producing fungus Xylaria cubensis strain G536.</title>
        <authorList>
            <person name="Mead M.E."/>
            <person name="Raja H.A."/>
            <person name="Steenwyk J.L."/>
            <person name="Knowles S.L."/>
            <person name="Oberlies N.H."/>
            <person name="Rokas A."/>
        </authorList>
    </citation>
    <scope>NUCLEOTIDE SEQUENCE [LARGE SCALE GENOMIC DNA]</scope>
    <source>
        <strain evidence="15">G536</strain>
    </source>
</reference>
<dbReference type="Pfam" id="PF00734">
    <property type="entry name" value="CBM_1"/>
    <property type="match status" value="1"/>
</dbReference>
<dbReference type="STRING" id="2512241.A0A553HTJ8"/>
<evidence type="ECO:0000256" key="5">
    <source>
        <dbReference type="ARBA" id="ARBA00022525"/>
    </source>
</evidence>
<dbReference type="AlphaFoldDB" id="A0A553HTJ8"/>
<evidence type="ECO:0000256" key="11">
    <source>
        <dbReference type="RuleBase" id="RU361174"/>
    </source>
</evidence>
<dbReference type="Pfam" id="PF00331">
    <property type="entry name" value="Glyco_hydro_10"/>
    <property type="match status" value="1"/>
</dbReference>
<keyword evidence="6" id="KW-0858">Xylan degradation</keyword>
<feature type="domain" description="CBM1" evidence="12">
    <location>
        <begin position="442"/>
        <end position="478"/>
    </location>
</feature>
<keyword evidence="9 11" id="KW-0119">Carbohydrate metabolism</keyword>
<dbReference type="Proteomes" id="UP000319160">
    <property type="component" value="Unassembled WGS sequence"/>
</dbReference>
<evidence type="ECO:0000259" key="13">
    <source>
        <dbReference type="PROSITE" id="PS51760"/>
    </source>
</evidence>
<name>A0A553HTJ8_9PEZI</name>
<comment type="pathway">
    <text evidence="3">Glycan degradation; xylan degradation.</text>
</comment>
<keyword evidence="10 11" id="KW-0624">Polysaccharide degradation</keyword>
<evidence type="ECO:0000256" key="3">
    <source>
        <dbReference type="ARBA" id="ARBA00004851"/>
    </source>
</evidence>
<evidence type="ECO:0000256" key="9">
    <source>
        <dbReference type="ARBA" id="ARBA00023277"/>
    </source>
</evidence>
<evidence type="ECO:0000256" key="10">
    <source>
        <dbReference type="ARBA" id="ARBA00023326"/>
    </source>
</evidence>
<accession>A0A553HTJ8</accession>
<comment type="caution">
    <text evidence="14">The sequence shown here is derived from an EMBL/GenBank/DDBJ whole genome shotgun (WGS) entry which is preliminary data.</text>
</comment>
<keyword evidence="7" id="KW-0732">Signal</keyword>
<dbReference type="OrthoDB" id="3055998at2759"/>